<evidence type="ECO:0000256" key="3">
    <source>
        <dbReference type="ARBA" id="ARBA00022592"/>
    </source>
</evidence>
<feature type="transmembrane region" description="Helical" evidence="7">
    <location>
        <begin position="512"/>
        <end position="535"/>
    </location>
</feature>
<dbReference type="InterPro" id="IPR001204">
    <property type="entry name" value="Phos_transporter"/>
</dbReference>
<organism evidence="9 10">
    <name type="scientific">Strigomonas culicis</name>
    <dbReference type="NCBI Taxonomy" id="28005"/>
    <lineage>
        <taxon>Eukaryota</taxon>
        <taxon>Discoba</taxon>
        <taxon>Euglenozoa</taxon>
        <taxon>Kinetoplastea</taxon>
        <taxon>Metakinetoplastina</taxon>
        <taxon>Trypanosomatida</taxon>
        <taxon>Trypanosomatidae</taxon>
        <taxon>Strigomonadinae</taxon>
        <taxon>Strigomonas</taxon>
    </lineage>
</organism>
<comment type="subcellular location">
    <subcellularLocation>
        <location evidence="1 7">Membrane</location>
        <topology evidence="1 7">Multi-pass membrane protein</topology>
    </subcellularLocation>
</comment>
<reference evidence="9 10" key="1">
    <citation type="journal article" date="2013" name="PLoS ONE">
        <title>Predicting the Proteins of Angomonas deanei, Strigomonas culicis and Their Respective Endosymbionts Reveals New Aspects of the Trypanosomatidae Family.</title>
        <authorList>
            <person name="Motta M.C."/>
            <person name="Martins A.C."/>
            <person name="de Souza S.S."/>
            <person name="Catta-Preta C.M."/>
            <person name="Silva R."/>
            <person name="Klein C.C."/>
            <person name="de Almeida L.G."/>
            <person name="de Lima Cunha O."/>
            <person name="Ciapina L.P."/>
            <person name="Brocchi M."/>
            <person name="Colabardini A.C."/>
            <person name="de Araujo Lima B."/>
            <person name="Machado C.R."/>
            <person name="de Almeida Soares C.M."/>
            <person name="Probst C.M."/>
            <person name="de Menezes C.B."/>
            <person name="Thompson C.E."/>
            <person name="Bartholomeu D.C."/>
            <person name="Gradia D.F."/>
            <person name="Pavoni D.P."/>
            <person name="Grisard E.C."/>
            <person name="Fantinatti-Garboggini F."/>
            <person name="Marchini F.K."/>
            <person name="Rodrigues-Luiz G.F."/>
            <person name="Wagner G."/>
            <person name="Goldman G.H."/>
            <person name="Fietto J.L."/>
            <person name="Elias M.C."/>
            <person name="Goldman M.H."/>
            <person name="Sagot M.F."/>
            <person name="Pereira M."/>
            <person name="Stoco P.H."/>
            <person name="de Mendonca-Neto R.P."/>
            <person name="Teixeira S.M."/>
            <person name="Maciel T.E."/>
            <person name="de Oliveira Mendes T.A."/>
            <person name="Urmenyi T.P."/>
            <person name="de Souza W."/>
            <person name="Schenkman S."/>
            <person name="de Vasconcelos A.T."/>
        </authorList>
    </citation>
    <scope>NUCLEOTIDE SEQUENCE [LARGE SCALE GENOMIC DNA]</scope>
</reference>
<dbReference type="Proteomes" id="UP000015354">
    <property type="component" value="Unassembled WGS sequence"/>
</dbReference>
<evidence type="ECO:0000256" key="5">
    <source>
        <dbReference type="ARBA" id="ARBA00022989"/>
    </source>
</evidence>
<feature type="transmembrane region" description="Helical" evidence="7">
    <location>
        <begin position="6"/>
        <end position="28"/>
    </location>
</feature>
<dbReference type="EMBL" id="ATMH01007305">
    <property type="protein sequence ID" value="EPY24188.1"/>
    <property type="molecule type" value="Genomic_DNA"/>
</dbReference>
<feature type="transmembrane region" description="Helical" evidence="7">
    <location>
        <begin position="422"/>
        <end position="441"/>
    </location>
</feature>
<feature type="transmembrane region" description="Helical" evidence="7">
    <location>
        <begin position="190"/>
        <end position="212"/>
    </location>
</feature>
<evidence type="ECO:0000313" key="10">
    <source>
        <dbReference type="Proteomes" id="UP000015354"/>
    </source>
</evidence>
<dbReference type="AlphaFoldDB" id="S9U5H2"/>
<dbReference type="PANTHER" id="PTHR11101">
    <property type="entry name" value="PHOSPHATE TRANSPORTER"/>
    <property type="match status" value="1"/>
</dbReference>
<evidence type="ECO:0000256" key="8">
    <source>
        <dbReference type="SAM" id="MobiDB-lite"/>
    </source>
</evidence>
<gene>
    <name evidence="9" type="ORF">STCU_07305</name>
</gene>
<feature type="transmembrane region" description="Helical" evidence="7">
    <location>
        <begin position="375"/>
        <end position="393"/>
    </location>
</feature>
<keyword evidence="10" id="KW-1185">Reference proteome</keyword>
<evidence type="ECO:0000256" key="7">
    <source>
        <dbReference type="RuleBase" id="RU363058"/>
    </source>
</evidence>
<dbReference type="OrthoDB" id="260807at2759"/>
<evidence type="ECO:0000313" key="9">
    <source>
        <dbReference type="EMBL" id="EPY24188.1"/>
    </source>
</evidence>
<evidence type="ECO:0000256" key="4">
    <source>
        <dbReference type="ARBA" id="ARBA00022692"/>
    </source>
</evidence>
<protein>
    <recommendedName>
        <fullName evidence="7">Phosphate transporter</fullName>
    </recommendedName>
</protein>
<comment type="caution">
    <text evidence="9">The sequence shown here is derived from an EMBL/GenBank/DDBJ whole genome shotgun (WGS) entry which is preliminary data.</text>
</comment>
<keyword evidence="6 7" id="KW-0472">Membrane</keyword>
<feature type="transmembrane region" description="Helical" evidence="7">
    <location>
        <begin position="157"/>
        <end position="178"/>
    </location>
</feature>
<keyword evidence="2 7" id="KW-0813">Transport</keyword>
<keyword evidence="4 7" id="KW-0812">Transmembrane</keyword>
<name>S9U5H2_9TRYP</name>
<feature type="transmembrane region" description="Helical" evidence="7">
    <location>
        <begin position="40"/>
        <end position="65"/>
    </location>
</feature>
<feature type="compositionally biased region" description="Basic and acidic residues" evidence="8">
    <location>
        <begin position="308"/>
        <end position="319"/>
    </location>
</feature>
<sequence>MANPFLWIVTVGGFLAFLTGAGVGMNDLSNAFGTTYGAKVLTLVQICILASICEFAGSVSLGGAVTSTISGGIANPSNFTNHPYFFMYGMLCACGAAFTWLAIATWLTLPVSSTHSICGGIIGFALVFGGGNGVYWAKPQSDFPFFGGVAPIVASWFISPLLTGIVAALIYGSVRFFVLRPKNSVQRAIYTLPLIVGIAFFLESFFVLYKGAKTRLHWDVKRSAWVAACIGGAAGGLSCGFIPLLKLRIRRIEREAEELAREEHLPLGLVELEMAVTGEFHEVHDPHLEHFANPESIFADIGAEAHHRTHAEAVEEPPRKRGQSPTAGAVVSEEMEERSSCSGSERAAATPTARSGANTASGLDVQMYNSNAEIVYRYLQIFTAICASFAHGASDVSNAVGPFAAIYAIYQTGEVEFGDTPIWILCLGGAGLVVGLSTFGVRLMRLLGEKITVITPSRGFSAELSAALVVSFASGYGIPVSSTHCITGAVVAISMVDVGIKKVRWLMVLKMYGGWIFTLVVTAVMSATFFAQGVYAPGFQ</sequence>
<evidence type="ECO:0000256" key="1">
    <source>
        <dbReference type="ARBA" id="ARBA00004141"/>
    </source>
</evidence>
<feature type="transmembrane region" description="Helical" evidence="7">
    <location>
        <begin position="224"/>
        <end position="245"/>
    </location>
</feature>
<dbReference type="GO" id="GO:0016020">
    <property type="term" value="C:membrane"/>
    <property type="evidence" value="ECO:0007669"/>
    <property type="project" value="UniProtKB-SubCell"/>
</dbReference>
<feature type="transmembrane region" description="Helical" evidence="7">
    <location>
        <begin position="116"/>
        <end position="137"/>
    </location>
</feature>
<dbReference type="Pfam" id="PF01384">
    <property type="entry name" value="PHO4"/>
    <property type="match status" value="1"/>
</dbReference>
<comment type="function">
    <text evidence="7">Sodium-phosphate symporter.</text>
</comment>
<feature type="transmembrane region" description="Helical" evidence="7">
    <location>
        <begin position="85"/>
        <end position="109"/>
    </location>
</feature>
<accession>S9U5H2</accession>
<keyword evidence="5 7" id="KW-1133">Transmembrane helix</keyword>
<feature type="region of interest" description="Disordered" evidence="8">
    <location>
        <begin position="308"/>
        <end position="356"/>
    </location>
</feature>
<dbReference type="GO" id="GO:0005315">
    <property type="term" value="F:phosphate transmembrane transporter activity"/>
    <property type="evidence" value="ECO:0007669"/>
    <property type="project" value="InterPro"/>
</dbReference>
<evidence type="ECO:0000256" key="6">
    <source>
        <dbReference type="ARBA" id="ARBA00023136"/>
    </source>
</evidence>
<dbReference type="GO" id="GO:0035435">
    <property type="term" value="P:phosphate ion transmembrane transport"/>
    <property type="evidence" value="ECO:0007669"/>
    <property type="project" value="TreeGrafter"/>
</dbReference>
<keyword evidence="3 7" id="KW-0592">Phosphate transport</keyword>
<evidence type="ECO:0000256" key="2">
    <source>
        <dbReference type="ARBA" id="ARBA00022448"/>
    </source>
</evidence>
<proteinExistence type="inferred from homology"/>
<comment type="similarity">
    <text evidence="7">Belongs to the inorganic phosphate transporter (PiT) (TC 2.A.20) family.</text>
</comment>
<dbReference type="PANTHER" id="PTHR11101:SF96">
    <property type="entry name" value="PHOSPHATE TRANSPORTER"/>
    <property type="match status" value="1"/>
</dbReference>